<protein>
    <submittedName>
        <fullName evidence="2">Uncharacterized protein</fullName>
    </submittedName>
</protein>
<evidence type="ECO:0000313" key="2">
    <source>
        <dbReference type="EMBL" id="CAG9769959.1"/>
    </source>
</evidence>
<gene>
    <name evidence="2" type="ORF">CEUTPL_LOCUS10429</name>
</gene>
<dbReference type="OrthoDB" id="1434354at2759"/>
<dbReference type="EMBL" id="OU892282">
    <property type="protein sequence ID" value="CAG9769959.1"/>
    <property type="molecule type" value="Genomic_DNA"/>
</dbReference>
<evidence type="ECO:0000313" key="3">
    <source>
        <dbReference type="Proteomes" id="UP001152799"/>
    </source>
</evidence>
<keyword evidence="3" id="KW-1185">Reference proteome</keyword>
<reference evidence="2" key="1">
    <citation type="submission" date="2022-01" db="EMBL/GenBank/DDBJ databases">
        <authorList>
            <person name="King R."/>
        </authorList>
    </citation>
    <scope>NUCLEOTIDE SEQUENCE</scope>
</reference>
<dbReference type="AlphaFoldDB" id="A0A9N9MVK0"/>
<proteinExistence type="predicted"/>
<feature type="region of interest" description="Disordered" evidence="1">
    <location>
        <begin position="333"/>
        <end position="353"/>
    </location>
</feature>
<organism evidence="2 3">
    <name type="scientific">Ceutorhynchus assimilis</name>
    <name type="common">cabbage seed weevil</name>
    <dbReference type="NCBI Taxonomy" id="467358"/>
    <lineage>
        <taxon>Eukaryota</taxon>
        <taxon>Metazoa</taxon>
        <taxon>Ecdysozoa</taxon>
        <taxon>Arthropoda</taxon>
        <taxon>Hexapoda</taxon>
        <taxon>Insecta</taxon>
        <taxon>Pterygota</taxon>
        <taxon>Neoptera</taxon>
        <taxon>Endopterygota</taxon>
        <taxon>Coleoptera</taxon>
        <taxon>Polyphaga</taxon>
        <taxon>Cucujiformia</taxon>
        <taxon>Curculionidae</taxon>
        <taxon>Ceutorhynchinae</taxon>
        <taxon>Ceutorhynchus</taxon>
    </lineage>
</organism>
<accession>A0A9N9MVK0</accession>
<dbReference type="InterPro" id="IPR036273">
    <property type="entry name" value="CRAL/TRIO_N_dom_sf"/>
</dbReference>
<dbReference type="Proteomes" id="UP001152799">
    <property type="component" value="Chromosome 6"/>
</dbReference>
<dbReference type="PANTHER" id="PTHR10773">
    <property type="entry name" value="DNA-DIRECTED RNA POLYMERASES I, II, AND III SUBUNIT RPABC2"/>
    <property type="match status" value="1"/>
</dbReference>
<name>A0A9N9MVK0_9CUCU</name>
<sequence length="536" mass="62010">MYGRQEEKYYFGIQTENEIESDEDDNLPLSILKENIKRASSVYRKLPENSRSAKEITDNDNRKKEVYKSAFSVAEPVTTVLKSISEPGICTKFSENGIQREPEQYKSTNRDHDPTYRASCAFRNCRDEIWAACERCSELLCWEHFINNETCTKHVDSVSSENEENIPPILLSKGMKTNLEIRRRYAVDGEQREVSFDKVRKGNKRKIAHDKRIAGEAYVSSTSGKAVLAKGMKPRCTSEKCKSTVCSISDFQRQKIFNAFYVTKSLQQQREFIIRHVQIKAIKRKRTDKEVSRRSKTFEYHLPKSDGMSVVCKTMFLNTLGISEKTMRTALSKRTEEGIVEPDRRGGRHEMQADEKRKLELEDAYNNHTAEKISVRRKKEEAKETSKLNPSVLAAAVFDLQQVIQLPKSKESALFFRRRLSSINFTIYNIGNKECYCFFWDETISKRGASEISTCVARYLNELDNRGIKEVRVATQPHLPEVSDEFVHLFLHACYYSHEKTKNSIEAWFTIRSNHPTIFSNRDPLEPKMKALLDMG</sequence>
<dbReference type="PANTHER" id="PTHR10773:SF19">
    <property type="match status" value="1"/>
</dbReference>
<dbReference type="SUPFAM" id="SSF46938">
    <property type="entry name" value="CRAL/TRIO N-terminal domain"/>
    <property type="match status" value="1"/>
</dbReference>
<evidence type="ECO:0000256" key="1">
    <source>
        <dbReference type="SAM" id="MobiDB-lite"/>
    </source>
</evidence>